<evidence type="ECO:0000259" key="6">
    <source>
        <dbReference type="PROSITE" id="PS51898"/>
    </source>
</evidence>
<dbReference type="STRING" id="39950.BCB69_01565"/>
<dbReference type="InterPro" id="IPR013762">
    <property type="entry name" value="Integrase-like_cat_sf"/>
</dbReference>
<dbReference type="Gene3D" id="1.10.443.10">
    <property type="entry name" value="Intergrase catalytic core"/>
    <property type="match status" value="1"/>
</dbReference>
<feature type="domain" description="Core-binding (CB)" evidence="7">
    <location>
        <begin position="69"/>
        <end position="148"/>
    </location>
</feature>
<keyword evidence="4" id="KW-0233">DNA recombination</keyword>
<reference evidence="9" key="1">
    <citation type="submission" date="2016-08" db="EMBL/GenBank/DDBJ databases">
        <authorList>
            <person name="Holder M.E."/>
            <person name="Ajami N.J."/>
            <person name="Petrosino J.F."/>
        </authorList>
    </citation>
    <scope>NUCLEOTIDE SEQUENCE [LARGE SCALE GENOMIC DNA]</scope>
    <source>
        <strain evidence="9">F0677</strain>
    </source>
</reference>
<dbReference type="RefSeq" id="WP_069176814.1">
    <property type="nucleotide sequence ID" value="NZ_CP017037.1"/>
</dbReference>
<protein>
    <recommendedName>
        <fullName evidence="10">Tyr recombinase domain-containing protein</fullName>
    </recommendedName>
</protein>
<evidence type="ECO:0000259" key="7">
    <source>
        <dbReference type="PROSITE" id="PS51900"/>
    </source>
</evidence>
<dbReference type="InterPro" id="IPR028259">
    <property type="entry name" value="AP2-like_int_N"/>
</dbReference>
<dbReference type="KEGG" id="dpn:BCB69_01565"/>
<organism evidence="8 9">
    <name type="scientific">Dialister pneumosintes</name>
    <dbReference type="NCBI Taxonomy" id="39950"/>
    <lineage>
        <taxon>Bacteria</taxon>
        <taxon>Bacillati</taxon>
        <taxon>Bacillota</taxon>
        <taxon>Negativicutes</taxon>
        <taxon>Veillonellales</taxon>
        <taxon>Veillonellaceae</taxon>
        <taxon>Dialister</taxon>
    </lineage>
</organism>
<dbReference type="Pfam" id="PF14657">
    <property type="entry name" value="Arm-DNA-bind_4"/>
    <property type="match status" value="1"/>
</dbReference>
<accession>A0A1B3WCT7</accession>
<dbReference type="GO" id="GO:0003677">
    <property type="term" value="F:DNA binding"/>
    <property type="evidence" value="ECO:0007669"/>
    <property type="project" value="UniProtKB-UniRule"/>
</dbReference>
<name>A0A1B3WCT7_9FIRM</name>
<dbReference type="PROSITE" id="PS51900">
    <property type="entry name" value="CB"/>
    <property type="match status" value="1"/>
</dbReference>
<dbReference type="InterPro" id="IPR050808">
    <property type="entry name" value="Phage_Integrase"/>
</dbReference>
<dbReference type="AlphaFoldDB" id="A0A1B3WCT7"/>
<evidence type="ECO:0000256" key="2">
    <source>
        <dbReference type="ARBA" id="ARBA00022908"/>
    </source>
</evidence>
<proteinExistence type="inferred from homology"/>
<comment type="similarity">
    <text evidence="1">Belongs to the 'phage' integrase family.</text>
</comment>
<dbReference type="PANTHER" id="PTHR30629">
    <property type="entry name" value="PROPHAGE INTEGRASE"/>
    <property type="match status" value="1"/>
</dbReference>
<dbReference type="Gene3D" id="1.10.150.130">
    <property type="match status" value="1"/>
</dbReference>
<dbReference type="CDD" id="cd01189">
    <property type="entry name" value="INT_ICEBs1_C_like"/>
    <property type="match status" value="1"/>
</dbReference>
<dbReference type="GO" id="GO:0006310">
    <property type="term" value="P:DNA recombination"/>
    <property type="evidence" value="ECO:0007669"/>
    <property type="project" value="UniProtKB-KW"/>
</dbReference>
<evidence type="ECO:0000256" key="1">
    <source>
        <dbReference type="ARBA" id="ARBA00008857"/>
    </source>
</evidence>
<dbReference type="InterPro" id="IPR002104">
    <property type="entry name" value="Integrase_catalytic"/>
</dbReference>
<dbReference type="InterPro" id="IPR011010">
    <property type="entry name" value="DNA_brk_join_enz"/>
</dbReference>
<feature type="domain" description="Tyr recombinase" evidence="6">
    <location>
        <begin position="168"/>
        <end position="348"/>
    </location>
</feature>
<dbReference type="GO" id="GO:0015074">
    <property type="term" value="P:DNA integration"/>
    <property type="evidence" value="ECO:0007669"/>
    <property type="project" value="UniProtKB-KW"/>
</dbReference>
<evidence type="ECO:0008006" key="10">
    <source>
        <dbReference type="Google" id="ProtNLM"/>
    </source>
</evidence>
<dbReference type="SUPFAM" id="SSF56349">
    <property type="entry name" value="DNA breaking-rejoining enzymes"/>
    <property type="match status" value="1"/>
</dbReference>
<dbReference type="PROSITE" id="PS51898">
    <property type="entry name" value="TYR_RECOMBINASE"/>
    <property type="match status" value="1"/>
</dbReference>
<evidence type="ECO:0000256" key="4">
    <source>
        <dbReference type="ARBA" id="ARBA00023172"/>
    </source>
</evidence>
<sequence length="354" mass="41056">MGLQINFTIRKKDNGYQLIGSYKVGRKWKQKSKQGFETKAKAKSYQREMMDKIESTISLTDDMDLLDMTFLEFALNVFLKDKISSLSETTIISYQRSIERVKLLHNIKVVDLSYLNIKKAIDDVRSRLSIGTTNLVIRILKSVIKHAMKYKLLTEDLTVHISQFPDKRTEKKLSLNDDLYIKLESSLNYKTDIDDMFILTAMKTGLRKSEIFGITWEDINFDESTISVNKQYHLHKFAPVKNKYGNRIIPIPSKLNNLFIYWKNIKQDIPNNSRVFMKASSTPKLNSKIKKHVGEKYSLHSLRHTYATRLLANNVDIKTVSALLGDTVETVINNYIHYTDDMRKNASVLIEKIL</sequence>
<keyword evidence="3 5" id="KW-0238">DNA-binding</keyword>
<evidence type="ECO:0000256" key="5">
    <source>
        <dbReference type="PROSITE-ProRule" id="PRU01248"/>
    </source>
</evidence>
<dbReference type="Pfam" id="PF00589">
    <property type="entry name" value="Phage_integrase"/>
    <property type="match status" value="1"/>
</dbReference>
<dbReference type="InterPro" id="IPR044068">
    <property type="entry name" value="CB"/>
</dbReference>
<keyword evidence="2" id="KW-0229">DNA integration</keyword>
<dbReference type="PANTHER" id="PTHR30629:SF2">
    <property type="entry name" value="PROPHAGE INTEGRASE INTS-RELATED"/>
    <property type="match status" value="1"/>
</dbReference>
<dbReference type="Proteomes" id="UP000094757">
    <property type="component" value="Chromosome"/>
</dbReference>
<dbReference type="InterPro" id="IPR010998">
    <property type="entry name" value="Integrase_recombinase_N"/>
</dbReference>
<evidence type="ECO:0000256" key="3">
    <source>
        <dbReference type="ARBA" id="ARBA00023125"/>
    </source>
</evidence>
<gene>
    <name evidence="8" type="ORF">BCB69_01565</name>
</gene>
<dbReference type="EMBL" id="CP017037">
    <property type="protein sequence ID" value="AOH38781.1"/>
    <property type="molecule type" value="Genomic_DNA"/>
</dbReference>
<evidence type="ECO:0000313" key="9">
    <source>
        <dbReference type="Proteomes" id="UP000094757"/>
    </source>
</evidence>
<evidence type="ECO:0000313" key="8">
    <source>
        <dbReference type="EMBL" id="AOH38781.1"/>
    </source>
</evidence>